<dbReference type="PANTHER" id="PTHR31980:SF1">
    <property type="entry name" value="PROTEIN FAM220A"/>
    <property type="match status" value="1"/>
</dbReference>
<dbReference type="Pfam" id="PF13637">
    <property type="entry name" value="Ank_4"/>
    <property type="match status" value="1"/>
</dbReference>
<dbReference type="OrthoDB" id="60433at2759"/>
<feature type="compositionally biased region" description="Polar residues" evidence="2">
    <location>
        <begin position="42"/>
        <end position="56"/>
    </location>
</feature>
<evidence type="ECO:0000313" key="5">
    <source>
        <dbReference type="Proteomes" id="UP000030746"/>
    </source>
</evidence>
<sequence length="483" mass="54118">MSRSVRDLRDLICVSRLTYRESDEEDVGSDQEEVTADLDALSLTSSGSDTPTTSLKDPSRAISPDSGFVTNGSPTESNSKQAAGSKPGSKKKRRKKLHTFPTRHDLPKSSPLPPLSSKQTNQPACASGKSSHDKGNFDQMMCFMDATVVSGWLTRATDSVDDLSKFCNANDNFVQFAHFWLSDFPDVQKQEIYELEFNILMEEIGLAFAAGRDNRQIVHRDVLNLVSALFREYPGKLVSSKGSHLFLNYLDIMSSTNEKDKYRKLLSDVRCSTRNRQYAQWLLAIRSFALVNVWTAITNFFRNLRGEPLNTTYPTSSAPPNVHQYRFSQAIRHDYIDVIHYLIVSGRVNPNYTDNHNRTCIFTAVMHNKPKVVQYLLHRVKPAIDINLPSDTGNTALHAAANTGHYSVVSELLSCPDIDINCKNMQCEQATPIHYAVMHGHVKVVELLLKSGADKNLKMGGLSNSMDIARDFGHIDILKMLLQ</sequence>
<dbReference type="HOGENOM" id="CLU_544292_0_0_1"/>
<keyword evidence="5" id="KW-1185">Reference proteome</keyword>
<dbReference type="InterPro" id="IPR002110">
    <property type="entry name" value="Ankyrin_rpt"/>
</dbReference>
<feature type="region of interest" description="Disordered" evidence="2">
    <location>
        <begin position="19"/>
        <end position="132"/>
    </location>
</feature>
<feature type="compositionally biased region" description="Polar residues" evidence="2">
    <location>
        <begin position="68"/>
        <end position="79"/>
    </location>
</feature>
<accession>V4BE48</accession>
<feature type="domain" description="SIPAR" evidence="3">
    <location>
        <begin position="6"/>
        <end position="291"/>
    </location>
</feature>
<feature type="compositionally biased region" description="Basic residues" evidence="2">
    <location>
        <begin position="88"/>
        <end position="98"/>
    </location>
</feature>
<dbReference type="Pfam" id="PF15487">
    <property type="entry name" value="FAM220"/>
    <property type="match status" value="1"/>
</dbReference>
<organism evidence="4 5">
    <name type="scientific">Lottia gigantea</name>
    <name type="common">Giant owl limpet</name>
    <dbReference type="NCBI Taxonomy" id="225164"/>
    <lineage>
        <taxon>Eukaryota</taxon>
        <taxon>Metazoa</taxon>
        <taxon>Spiralia</taxon>
        <taxon>Lophotrochozoa</taxon>
        <taxon>Mollusca</taxon>
        <taxon>Gastropoda</taxon>
        <taxon>Patellogastropoda</taxon>
        <taxon>Lottioidea</taxon>
        <taxon>Lottiidae</taxon>
        <taxon>Lottia</taxon>
    </lineage>
</organism>
<evidence type="ECO:0000256" key="1">
    <source>
        <dbReference type="PROSITE-ProRule" id="PRU00023"/>
    </source>
</evidence>
<keyword evidence="1" id="KW-0040">ANK repeat</keyword>
<dbReference type="InterPro" id="IPR036770">
    <property type="entry name" value="Ankyrin_rpt-contain_sf"/>
</dbReference>
<dbReference type="PANTHER" id="PTHR31980">
    <property type="entry name" value="PROTEIN FAM220A"/>
    <property type="match status" value="1"/>
</dbReference>
<dbReference type="OMA" id="NKQYAQW"/>
<dbReference type="EMBL" id="KB202953">
    <property type="protein sequence ID" value="ESO87089.1"/>
    <property type="molecule type" value="Genomic_DNA"/>
</dbReference>
<dbReference type="AlphaFoldDB" id="V4BE48"/>
<proteinExistence type="predicted"/>
<gene>
    <name evidence="4" type="ORF">LOTGIDRAFT_229258</name>
</gene>
<dbReference type="SMART" id="SM00248">
    <property type="entry name" value="ANK"/>
    <property type="match status" value="4"/>
</dbReference>
<dbReference type="GeneID" id="20247948"/>
<dbReference type="SUPFAM" id="SSF48403">
    <property type="entry name" value="Ankyrin repeat"/>
    <property type="match status" value="1"/>
</dbReference>
<dbReference type="InterPro" id="IPR029155">
    <property type="entry name" value="SIPAR"/>
</dbReference>
<feature type="repeat" description="ANK" evidence="1">
    <location>
        <begin position="392"/>
        <end position="425"/>
    </location>
</feature>
<dbReference type="PROSITE" id="PS50088">
    <property type="entry name" value="ANK_REPEAT"/>
    <property type="match status" value="2"/>
</dbReference>
<protein>
    <recommendedName>
        <fullName evidence="3">SIPAR domain-containing protein</fullName>
    </recommendedName>
</protein>
<feature type="compositionally biased region" description="Acidic residues" evidence="2">
    <location>
        <begin position="22"/>
        <end position="36"/>
    </location>
</feature>
<reference evidence="4 5" key="1">
    <citation type="journal article" date="2013" name="Nature">
        <title>Insights into bilaterian evolution from three spiralian genomes.</title>
        <authorList>
            <person name="Simakov O."/>
            <person name="Marletaz F."/>
            <person name="Cho S.J."/>
            <person name="Edsinger-Gonzales E."/>
            <person name="Havlak P."/>
            <person name="Hellsten U."/>
            <person name="Kuo D.H."/>
            <person name="Larsson T."/>
            <person name="Lv J."/>
            <person name="Arendt D."/>
            <person name="Savage R."/>
            <person name="Osoegawa K."/>
            <person name="de Jong P."/>
            <person name="Grimwood J."/>
            <person name="Chapman J.A."/>
            <person name="Shapiro H."/>
            <person name="Aerts A."/>
            <person name="Otillar R.P."/>
            <person name="Terry A.Y."/>
            <person name="Boore J.L."/>
            <person name="Grigoriev I.V."/>
            <person name="Lindberg D.R."/>
            <person name="Seaver E.C."/>
            <person name="Weisblat D.A."/>
            <person name="Putnam N.H."/>
            <person name="Rokhsar D.S."/>
        </authorList>
    </citation>
    <scope>NUCLEOTIDE SEQUENCE [LARGE SCALE GENOMIC DNA]</scope>
</reference>
<dbReference type="Gene3D" id="1.25.40.20">
    <property type="entry name" value="Ankyrin repeat-containing domain"/>
    <property type="match status" value="1"/>
</dbReference>
<evidence type="ECO:0000259" key="3">
    <source>
        <dbReference type="Pfam" id="PF15487"/>
    </source>
</evidence>
<dbReference type="InterPro" id="IPR040355">
    <property type="entry name" value="FAM220A"/>
</dbReference>
<evidence type="ECO:0000256" key="2">
    <source>
        <dbReference type="SAM" id="MobiDB-lite"/>
    </source>
</evidence>
<dbReference type="Proteomes" id="UP000030746">
    <property type="component" value="Unassembled WGS sequence"/>
</dbReference>
<dbReference type="KEGG" id="lgi:LOTGIDRAFT_229258"/>
<dbReference type="STRING" id="225164.V4BE48"/>
<evidence type="ECO:0000313" key="4">
    <source>
        <dbReference type="EMBL" id="ESO87089.1"/>
    </source>
</evidence>
<name>V4BE48_LOTGI</name>
<dbReference type="PROSITE" id="PS50297">
    <property type="entry name" value="ANK_REP_REGION"/>
    <property type="match status" value="2"/>
</dbReference>
<feature type="repeat" description="ANK" evidence="1">
    <location>
        <begin position="428"/>
        <end position="460"/>
    </location>
</feature>
<dbReference type="Pfam" id="PF12796">
    <property type="entry name" value="Ank_2"/>
    <property type="match status" value="1"/>
</dbReference>
<dbReference type="CTD" id="20247948"/>
<dbReference type="RefSeq" id="XP_009062042.1">
    <property type="nucleotide sequence ID" value="XM_009063794.1"/>
</dbReference>
<dbReference type="PRINTS" id="PR01415">
    <property type="entry name" value="ANKYRIN"/>
</dbReference>